<evidence type="ECO:0000313" key="3">
    <source>
        <dbReference type="Proteomes" id="UP000177328"/>
    </source>
</evidence>
<dbReference type="EMBL" id="MFDD01000015">
    <property type="protein sequence ID" value="OGE39733.1"/>
    <property type="molecule type" value="Genomic_DNA"/>
</dbReference>
<accession>A0A1F5KFK9</accession>
<comment type="caution">
    <text evidence="2">The sequence shown here is derived from an EMBL/GenBank/DDBJ whole genome shotgun (WGS) entry which is preliminary data.</text>
</comment>
<name>A0A1F5KFK9_9BACT</name>
<keyword evidence="1" id="KW-0812">Transmembrane</keyword>
<organism evidence="2 3">
    <name type="scientific">Candidatus Daviesbacteria bacterium RIFCSPHIGHO2_02_FULL_43_12</name>
    <dbReference type="NCBI Taxonomy" id="1797776"/>
    <lineage>
        <taxon>Bacteria</taxon>
        <taxon>Candidatus Daviesiibacteriota</taxon>
    </lineage>
</organism>
<protein>
    <submittedName>
        <fullName evidence="2">Uncharacterized protein</fullName>
    </submittedName>
</protein>
<keyword evidence="1" id="KW-1133">Transmembrane helix</keyword>
<feature type="transmembrane region" description="Helical" evidence="1">
    <location>
        <begin position="419"/>
        <end position="440"/>
    </location>
</feature>
<evidence type="ECO:0000313" key="2">
    <source>
        <dbReference type="EMBL" id="OGE39733.1"/>
    </source>
</evidence>
<feature type="transmembrane region" description="Helical" evidence="1">
    <location>
        <begin position="488"/>
        <end position="508"/>
    </location>
</feature>
<keyword evidence="1" id="KW-0472">Membrane</keyword>
<proteinExistence type="predicted"/>
<feature type="transmembrane region" description="Helical" evidence="1">
    <location>
        <begin position="297"/>
        <end position="316"/>
    </location>
</feature>
<evidence type="ECO:0000256" key="1">
    <source>
        <dbReference type="SAM" id="Phobius"/>
    </source>
</evidence>
<dbReference type="Proteomes" id="UP000177328">
    <property type="component" value="Unassembled WGS sequence"/>
</dbReference>
<feature type="transmembrane region" description="Helical" evidence="1">
    <location>
        <begin position="328"/>
        <end position="351"/>
    </location>
</feature>
<feature type="transmembrane region" description="Helical" evidence="1">
    <location>
        <begin position="460"/>
        <end position="476"/>
    </location>
</feature>
<sequence>MSQLSPIAEMLITATDITEKKTYAENVSVNPVVAEVASWYEKLRNAMIYKEDEVILRTAIERILNRRLLLGGNTGEAVARPLVRELVWARYFPDSSVPETLVKKVELSIDLHLHLQRLILHYHNYNPSSVYEWILQLLSSDIENILSLKKDRELLSNFMFQILKSNVSIIDDLEETKDAQVFISIRRAFAKEDLALLRYHLFVQFFGPLSEINVEKVAQVFVKLVKKIDGQIKYTLKERIYSYVKNQNAPFFILEDLIKQYRGELRELVLDKDRFEAAVLAACANRYKDILSKVSRAIFRSVIFIFITKVFFALVLESTFENLIFGSISWSAIAINTLMSPLLMIIASLFIRTPDKDNSKRILEMVNELMFEADPHLTEPLTLAVRPKNSRPWLLFIFGLLWFFALVLGVLGINTFLSVLHFNVLSKIIFILFLMIVSFLSYRINQTARMYTVKQDKESFISVLFDFFLMPFIWIGKQLTLGMSQINIMLFIFDFLIETPFKSLFAFFEHWFLYLKTQRETLD</sequence>
<dbReference type="AlphaFoldDB" id="A0A1F5KFK9"/>
<gene>
    <name evidence="2" type="ORF">A3D25_03325</name>
</gene>
<reference evidence="2 3" key="1">
    <citation type="journal article" date="2016" name="Nat. Commun.">
        <title>Thousands of microbial genomes shed light on interconnected biogeochemical processes in an aquifer system.</title>
        <authorList>
            <person name="Anantharaman K."/>
            <person name="Brown C.T."/>
            <person name="Hug L.A."/>
            <person name="Sharon I."/>
            <person name="Castelle C.J."/>
            <person name="Probst A.J."/>
            <person name="Thomas B.C."/>
            <person name="Singh A."/>
            <person name="Wilkins M.J."/>
            <person name="Karaoz U."/>
            <person name="Brodie E.L."/>
            <person name="Williams K.H."/>
            <person name="Hubbard S.S."/>
            <person name="Banfield J.F."/>
        </authorList>
    </citation>
    <scope>NUCLEOTIDE SEQUENCE [LARGE SCALE GENOMIC DNA]</scope>
</reference>
<feature type="transmembrane region" description="Helical" evidence="1">
    <location>
        <begin position="393"/>
        <end position="413"/>
    </location>
</feature>